<sequence>MAAASTAGNESSGHQPMIYWTKTCFFYEVSFPVFLTLFFVSLCIIHDDSTLYRVPHIMFITSFCPSCNDNRVQISGTYPDFLIMVIFPDIEGSNRAGTRRSESISTNYAAKKGGQWILKGRS</sequence>
<evidence type="ECO:0000313" key="2">
    <source>
        <dbReference type="EMBL" id="PBK83634.1"/>
    </source>
</evidence>
<evidence type="ECO:0000313" key="3">
    <source>
        <dbReference type="Proteomes" id="UP000217790"/>
    </source>
</evidence>
<dbReference type="EMBL" id="KZ293705">
    <property type="protein sequence ID" value="PBK83634.1"/>
    <property type="molecule type" value="Genomic_DNA"/>
</dbReference>
<keyword evidence="1" id="KW-1133">Transmembrane helix</keyword>
<accession>A0A2H3CQF9</accession>
<dbReference type="Proteomes" id="UP000217790">
    <property type="component" value="Unassembled WGS sequence"/>
</dbReference>
<keyword evidence="3" id="KW-1185">Reference proteome</keyword>
<feature type="transmembrane region" description="Helical" evidence="1">
    <location>
        <begin position="25"/>
        <end position="45"/>
    </location>
</feature>
<keyword evidence="1" id="KW-0472">Membrane</keyword>
<evidence type="ECO:0000256" key="1">
    <source>
        <dbReference type="SAM" id="Phobius"/>
    </source>
</evidence>
<dbReference type="AlphaFoldDB" id="A0A2H3CQF9"/>
<dbReference type="InParanoid" id="A0A2H3CQF9"/>
<keyword evidence="1" id="KW-0812">Transmembrane</keyword>
<organism evidence="2 3">
    <name type="scientific">Armillaria gallica</name>
    <name type="common">Bulbous honey fungus</name>
    <name type="synonym">Armillaria bulbosa</name>
    <dbReference type="NCBI Taxonomy" id="47427"/>
    <lineage>
        <taxon>Eukaryota</taxon>
        <taxon>Fungi</taxon>
        <taxon>Dikarya</taxon>
        <taxon>Basidiomycota</taxon>
        <taxon>Agaricomycotina</taxon>
        <taxon>Agaricomycetes</taxon>
        <taxon>Agaricomycetidae</taxon>
        <taxon>Agaricales</taxon>
        <taxon>Marasmiineae</taxon>
        <taxon>Physalacriaceae</taxon>
        <taxon>Armillaria</taxon>
    </lineage>
</organism>
<protein>
    <submittedName>
        <fullName evidence="2">Uncharacterized protein</fullName>
    </submittedName>
</protein>
<proteinExistence type="predicted"/>
<reference evidence="3" key="1">
    <citation type="journal article" date="2017" name="Nat. Ecol. Evol.">
        <title>Genome expansion and lineage-specific genetic innovations in the forest pathogenic fungi Armillaria.</title>
        <authorList>
            <person name="Sipos G."/>
            <person name="Prasanna A.N."/>
            <person name="Walter M.C."/>
            <person name="O'Connor E."/>
            <person name="Balint B."/>
            <person name="Krizsan K."/>
            <person name="Kiss B."/>
            <person name="Hess J."/>
            <person name="Varga T."/>
            <person name="Slot J."/>
            <person name="Riley R."/>
            <person name="Boka B."/>
            <person name="Rigling D."/>
            <person name="Barry K."/>
            <person name="Lee J."/>
            <person name="Mihaltcheva S."/>
            <person name="LaButti K."/>
            <person name="Lipzen A."/>
            <person name="Waldron R."/>
            <person name="Moloney N.M."/>
            <person name="Sperisen C."/>
            <person name="Kredics L."/>
            <person name="Vagvoelgyi C."/>
            <person name="Patrignani A."/>
            <person name="Fitzpatrick D."/>
            <person name="Nagy I."/>
            <person name="Doyle S."/>
            <person name="Anderson J.B."/>
            <person name="Grigoriev I.V."/>
            <person name="Gueldener U."/>
            <person name="Muensterkoetter M."/>
            <person name="Nagy L.G."/>
        </authorList>
    </citation>
    <scope>NUCLEOTIDE SEQUENCE [LARGE SCALE GENOMIC DNA]</scope>
    <source>
        <strain evidence="3">Ar21-2</strain>
    </source>
</reference>
<name>A0A2H3CQF9_ARMGA</name>
<gene>
    <name evidence="2" type="ORF">ARMGADRAFT_1037799</name>
</gene>